<dbReference type="GO" id="GO:0016020">
    <property type="term" value="C:membrane"/>
    <property type="evidence" value="ECO:0007669"/>
    <property type="project" value="InterPro"/>
</dbReference>
<dbReference type="InterPro" id="IPR005467">
    <property type="entry name" value="His_kinase_dom"/>
</dbReference>
<dbReference type="RefSeq" id="WP_110400908.1">
    <property type="nucleotide sequence ID" value="NZ_QJJS01000009.1"/>
</dbReference>
<keyword evidence="1" id="KW-0808">Transferase</keyword>
<evidence type="ECO:0000313" key="6">
    <source>
        <dbReference type="Proteomes" id="UP000247811"/>
    </source>
</evidence>
<dbReference type="Gene3D" id="1.20.5.1930">
    <property type="match status" value="1"/>
</dbReference>
<name>A0A318GZ94_9BURK</name>
<dbReference type="Proteomes" id="UP000247811">
    <property type="component" value="Unassembled WGS sequence"/>
</dbReference>
<feature type="domain" description="Histidine kinase" evidence="4">
    <location>
        <begin position="66"/>
        <end position="265"/>
    </location>
</feature>
<dbReference type="InterPro" id="IPR003594">
    <property type="entry name" value="HATPase_dom"/>
</dbReference>
<organism evidence="5 6">
    <name type="scientific">Sphaerotilus hippei</name>
    <dbReference type="NCBI Taxonomy" id="744406"/>
    <lineage>
        <taxon>Bacteria</taxon>
        <taxon>Pseudomonadati</taxon>
        <taxon>Pseudomonadota</taxon>
        <taxon>Betaproteobacteria</taxon>
        <taxon>Burkholderiales</taxon>
        <taxon>Sphaerotilaceae</taxon>
        <taxon>Sphaerotilus</taxon>
    </lineage>
</organism>
<evidence type="ECO:0000259" key="4">
    <source>
        <dbReference type="PROSITE" id="PS50109"/>
    </source>
</evidence>
<dbReference type="CDD" id="cd16917">
    <property type="entry name" value="HATPase_UhpB-NarQ-NarX-like"/>
    <property type="match status" value="1"/>
</dbReference>
<dbReference type="PANTHER" id="PTHR24421">
    <property type="entry name" value="NITRATE/NITRITE SENSOR PROTEIN NARX-RELATED"/>
    <property type="match status" value="1"/>
</dbReference>
<dbReference type="InterPro" id="IPR036890">
    <property type="entry name" value="HATPase_C_sf"/>
</dbReference>
<gene>
    <name evidence="5" type="ORF">C7444_10936</name>
</gene>
<evidence type="ECO:0000256" key="3">
    <source>
        <dbReference type="ARBA" id="ARBA00023012"/>
    </source>
</evidence>
<keyword evidence="6" id="KW-1185">Reference proteome</keyword>
<evidence type="ECO:0000256" key="1">
    <source>
        <dbReference type="ARBA" id="ARBA00022679"/>
    </source>
</evidence>
<dbReference type="GO" id="GO:0046983">
    <property type="term" value="F:protein dimerization activity"/>
    <property type="evidence" value="ECO:0007669"/>
    <property type="project" value="InterPro"/>
</dbReference>
<evidence type="ECO:0000313" key="5">
    <source>
        <dbReference type="EMBL" id="PXW95468.1"/>
    </source>
</evidence>
<dbReference type="Gene3D" id="3.30.565.10">
    <property type="entry name" value="Histidine kinase-like ATPase, C-terminal domain"/>
    <property type="match status" value="1"/>
</dbReference>
<dbReference type="GO" id="GO:0000155">
    <property type="term" value="F:phosphorelay sensor kinase activity"/>
    <property type="evidence" value="ECO:0007669"/>
    <property type="project" value="InterPro"/>
</dbReference>
<accession>A0A318GZ94</accession>
<proteinExistence type="predicted"/>
<evidence type="ECO:0000256" key="2">
    <source>
        <dbReference type="ARBA" id="ARBA00022777"/>
    </source>
</evidence>
<dbReference type="InterPro" id="IPR050482">
    <property type="entry name" value="Sensor_HK_TwoCompSys"/>
</dbReference>
<sequence>MSPLPPARPNVAEAAAPDAGGWVAGADLTELQLTQAALLRTQADLRRWAAAQDSTQQNERWRIARELHDELQQTLAGMRLELAAMGERLVNAPADATSAVALLHHVSQLALTAMASTRRIVNDLRPPVLEDLGLAAALEALSDRFSRDTGIPCRLEAGDAWSPTEPLPLDLAHGLYRVAEEALDNVARHAGARQVDIRLRRDADRQLVMHIHDDGRGIAIEDWRKPDTFGLLGMHERVHALGGDLQVDSAPAAGTAIEVRLDVERRADPFSRERPQRPGDEAFDNLLGFLYRTPIGLLQTGLDGRIEMLNPMAANLLMPLSPDGRLDNLFQVLQGVAPQLRTRTQALQAASGVVCEGLRISVPGEPRGALTLSLLKQQGSRLMAVLSPEPSRP</sequence>
<comment type="caution">
    <text evidence="5">The sequence shown here is derived from an EMBL/GenBank/DDBJ whole genome shotgun (WGS) entry which is preliminary data.</text>
</comment>
<dbReference type="EMBL" id="QJJS01000009">
    <property type="protein sequence ID" value="PXW95468.1"/>
    <property type="molecule type" value="Genomic_DNA"/>
</dbReference>
<dbReference type="OrthoDB" id="9782588at2"/>
<dbReference type="SMART" id="SM00387">
    <property type="entry name" value="HATPase_c"/>
    <property type="match status" value="1"/>
</dbReference>
<dbReference type="PROSITE" id="PS50109">
    <property type="entry name" value="HIS_KIN"/>
    <property type="match status" value="1"/>
</dbReference>
<dbReference type="Pfam" id="PF07730">
    <property type="entry name" value="HisKA_3"/>
    <property type="match status" value="1"/>
</dbReference>
<dbReference type="AlphaFoldDB" id="A0A318GZ94"/>
<keyword evidence="2 5" id="KW-0418">Kinase</keyword>
<protein>
    <submittedName>
        <fullName evidence="5">Histidine kinase/DNA gyrase B/HSP90-like ATPase</fullName>
    </submittedName>
</protein>
<dbReference type="Pfam" id="PF02518">
    <property type="entry name" value="HATPase_c"/>
    <property type="match status" value="1"/>
</dbReference>
<keyword evidence="3" id="KW-0902">Two-component regulatory system</keyword>
<reference evidence="5 6" key="1">
    <citation type="submission" date="2018-05" db="EMBL/GenBank/DDBJ databases">
        <title>Genomic Encyclopedia of Type Strains, Phase IV (KMG-IV): sequencing the most valuable type-strain genomes for metagenomic binning, comparative biology and taxonomic classification.</title>
        <authorList>
            <person name="Goeker M."/>
        </authorList>
    </citation>
    <scope>NUCLEOTIDE SEQUENCE [LARGE SCALE GENOMIC DNA]</scope>
    <source>
        <strain evidence="5 6">DSM 566</strain>
    </source>
</reference>
<dbReference type="InterPro" id="IPR011712">
    <property type="entry name" value="Sig_transdc_His_kin_sub3_dim/P"/>
</dbReference>
<dbReference type="PANTHER" id="PTHR24421:SF59">
    <property type="entry name" value="OXYGEN SENSOR HISTIDINE KINASE NREB"/>
    <property type="match status" value="1"/>
</dbReference>
<dbReference type="SUPFAM" id="SSF55874">
    <property type="entry name" value="ATPase domain of HSP90 chaperone/DNA topoisomerase II/histidine kinase"/>
    <property type="match status" value="1"/>
</dbReference>